<reference evidence="1 2" key="1">
    <citation type="journal article" date="2013" name="Stand. Genomic Sci.">
        <title>Genomic Encyclopedia of Type Strains, Phase I: The one thousand microbial genomes (KMG-I) project.</title>
        <authorList>
            <person name="Kyrpides N.C."/>
            <person name="Woyke T."/>
            <person name="Eisen J.A."/>
            <person name="Garrity G."/>
            <person name="Lilburn T.G."/>
            <person name="Beck B.J."/>
            <person name="Whitman W.B."/>
            <person name="Hugenholtz P."/>
            <person name="Klenk H.P."/>
        </authorList>
    </citation>
    <scope>NUCLEOTIDE SEQUENCE [LARGE SCALE GENOMIC DNA]</scope>
    <source>
        <strain evidence="1 2">DSM 13484</strain>
    </source>
</reference>
<dbReference type="RefSeq" id="WP_145716079.1">
    <property type="nucleotide sequence ID" value="NZ_BAAAFY010000005.1"/>
</dbReference>
<organism evidence="1 2">
    <name type="scientific">Chitinophaga japonensis</name>
    <name type="common">Flexibacter japonensis</name>
    <dbReference type="NCBI Taxonomy" id="104662"/>
    <lineage>
        <taxon>Bacteria</taxon>
        <taxon>Pseudomonadati</taxon>
        <taxon>Bacteroidota</taxon>
        <taxon>Chitinophagia</taxon>
        <taxon>Chitinophagales</taxon>
        <taxon>Chitinophagaceae</taxon>
        <taxon>Chitinophaga</taxon>
    </lineage>
</organism>
<dbReference type="AlphaFoldDB" id="A0A562SZ52"/>
<evidence type="ECO:0000313" key="1">
    <source>
        <dbReference type="EMBL" id="TWI86338.1"/>
    </source>
</evidence>
<accession>A0A562SZ52</accession>
<dbReference type="Proteomes" id="UP000316778">
    <property type="component" value="Unassembled WGS sequence"/>
</dbReference>
<gene>
    <name evidence="1" type="ORF">LX66_3592</name>
</gene>
<evidence type="ECO:0000313" key="2">
    <source>
        <dbReference type="Proteomes" id="UP000316778"/>
    </source>
</evidence>
<comment type="caution">
    <text evidence="1">The sequence shown here is derived from an EMBL/GenBank/DDBJ whole genome shotgun (WGS) entry which is preliminary data.</text>
</comment>
<name>A0A562SZ52_CHIJA</name>
<keyword evidence="2" id="KW-1185">Reference proteome</keyword>
<dbReference type="OrthoDB" id="9952647at2"/>
<protein>
    <submittedName>
        <fullName evidence="1">Uncharacterized protein</fullName>
    </submittedName>
</protein>
<dbReference type="EMBL" id="VLLG01000004">
    <property type="protein sequence ID" value="TWI86338.1"/>
    <property type="molecule type" value="Genomic_DNA"/>
</dbReference>
<sequence length="117" mass="13456">MKYTEHDIETEITHYNDAGLMIMYGDVPADIGHVLFLNRDELVRALYDLGYATDYDVELIRIPMPALSDDEGIYNWVTLDDFIHNNSDSHGTLDWRIATDLVLNYKNNTSQTQTSLI</sequence>
<proteinExistence type="predicted"/>